<evidence type="ECO:0000313" key="3">
    <source>
        <dbReference type="Proteomes" id="UP000887159"/>
    </source>
</evidence>
<evidence type="ECO:0000313" key="2">
    <source>
        <dbReference type="EMBL" id="GFY22911.1"/>
    </source>
</evidence>
<comment type="caution">
    <text evidence="2">The sequence shown here is derived from an EMBL/GenBank/DDBJ whole genome shotgun (WGS) entry which is preliminary data.</text>
</comment>
<dbReference type="Proteomes" id="UP000887159">
    <property type="component" value="Unassembled WGS sequence"/>
</dbReference>
<feature type="region of interest" description="Disordered" evidence="1">
    <location>
        <begin position="74"/>
        <end position="106"/>
    </location>
</feature>
<gene>
    <name evidence="2" type="ORF">TNCV_2181721</name>
</gene>
<evidence type="ECO:0000256" key="1">
    <source>
        <dbReference type="SAM" id="MobiDB-lite"/>
    </source>
</evidence>
<name>A0A8X6VV11_TRICX</name>
<dbReference type="EMBL" id="BMAU01021361">
    <property type="protein sequence ID" value="GFY22911.1"/>
    <property type="molecule type" value="Genomic_DNA"/>
</dbReference>
<keyword evidence="3" id="KW-1185">Reference proteome</keyword>
<reference evidence="2" key="1">
    <citation type="submission" date="2020-08" db="EMBL/GenBank/DDBJ databases">
        <title>Multicomponent nature underlies the extraordinary mechanical properties of spider dragline silk.</title>
        <authorList>
            <person name="Kono N."/>
            <person name="Nakamura H."/>
            <person name="Mori M."/>
            <person name="Yoshida Y."/>
            <person name="Ohtoshi R."/>
            <person name="Malay A.D."/>
            <person name="Moran D.A.P."/>
            <person name="Tomita M."/>
            <person name="Numata K."/>
            <person name="Arakawa K."/>
        </authorList>
    </citation>
    <scope>NUCLEOTIDE SEQUENCE</scope>
</reference>
<dbReference type="AlphaFoldDB" id="A0A8X6VV11"/>
<protein>
    <submittedName>
        <fullName evidence="2">Uncharacterized protein</fullName>
    </submittedName>
</protein>
<accession>A0A8X6VV11</accession>
<organism evidence="2 3">
    <name type="scientific">Trichonephila clavipes</name>
    <name type="common">Golden silk orbweaver</name>
    <name type="synonym">Nephila clavipes</name>
    <dbReference type="NCBI Taxonomy" id="2585209"/>
    <lineage>
        <taxon>Eukaryota</taxon>
        <taxon>Metazoa</taxon>
        <taxon>Ecdysozoa</taxon>
        <taxon>Arthropoda</taxon>
        <taxon>Chelicerata</taxon>
        <taxon>Arachnida</taxon>
        <taxon>Araneae</taxon>
        <taxon>Araneomorphae</taxon>
        <taxon>Entelegynae</taxon>
        <taxon>Araneoidea</taxon>
        <taxon>Nephilidae</taxon>
        <taxon>Trichonephila</taxon>
    </lineage>
</organism>
<sequence length="106" mass="11736">MTTFVGIRLSHEMAPQTVSGLCGRTHGEQLSVFERGRIIGLKEVGGANGRITRHMGLSDEAIRKFSQEWVDSGRFRRHDGSGRSRATADQDRLNVRSAVTEHDSSL</sequence>
<proteinExistence type="predicted"/>